<evidence type="ECO:0008006" key="3">
    <source>
        <dbReference type="Google" id="ProtNLM"/>
    </source>
</evidence>
<protein>
    <recommendedName>
        <fullName evidence="3">Abortive infection protein-like C-terminal domain-containing protein</fullName>
    </recommendedName>
</protein>
<dbReference type="EMBL" id="NRGQ01000002">
    <property type="protein sequence ID" value="PCC44745.1"/>
    <property type="molecule type" value="Genomic_DNA"/>
</dbReference>
<reference evidence="1 2" key="1">
    <citation type="journal article" date="2017" name="Elife">
        <title>Extensive horizontal gene transfer in cheese-associated bacteria.</title>
        <authorList>
            <person name="Bonham K.S."/>
            <person name="Wolfe B.E."/>
            <person name="Dutton R.J."/>
        </authorList>
    </citation>
    <scope>NUCLEOTIDE SEQUENCE [LARGE SCALE GENOMIC DNA]</scope>
    <source>
        <strain evidence="1 2">962_8</strain>
    </source>
</reference>
<comment type="caution">
    <text evidence="1">The sequence shown here is derived from an EMBL/GenBank/DDBJ whole genome shotgun (WGS) entry which is preliminary data.</text>
</comment>
<proteinExistence type="predicted"/>
<dbReference type="Proteomes" id="UP000218620">
    <property type="component" value="Unassembled WGS sequence"/>
</dbReference>
<organism evidence="1 2">
    <name type="scientific">Brevibacterium aurantiacum</name>
    <dbReference type="NCBI Taxonomy" id="273384"/>
    <lineage>
        <taxon>Bacteria</taxon>
        <taxon>Bacillati</taxon>
        <taxon>Actinomycetota</taxon>
        <taxon>Actinomycetes</taxon>
        <taxon>Micrococcales</taxon>
        <taxon>Brevibacteriaceae</taxon>
        <taxon>Brevibacterium</taxon>
    </lineage>
</organism>
<dbReference type="RefSeq" id="WP_096177357.1">
    <property type="nucleotide sequence ID" value="NZ_NRGQ01000002.1"/>
</dbReference>
<dbReference type="AlphaFoldDB" id="A0A2A3Z036"/>
<evidence type="ECO:0000313" key="2">
    <source>
        <dbReference type="Proteomes" id="UP000218620"/>
    </source>
</evidence>
<name>A0A2A3Z036_BREAU</name>
<gene>
    <name evidence="1" type="ORF">CIK65_00860</name>
</gene>
<accession>A0A2A3Z036</accession>
<evidence type="ECO:0000313" key="1">
    <source>
        <dbReference type="EMBL" id="PCC44745.1"/>
    </source>
</evidence>
<sequence length="281" mass="31643">MSEDENWRPVVPTRREDVLSEKFQPYLREAIFPWLAKQARVERGWVYADFFVEFQNSYRNSMGFHSGGYHDWKNKVLPFLRKLNDKDLTNLIDFGLSRSRYRRGNDELESALSNGGSAWTIMPWGTSANRLARRVAPGVMDTVRPVLSAQDSASIKLQEAWQDAYGVDPRASTAFFHAVVAVEIAALSVIEVGTDEPTMANLFSILESSKPKWQLVFRDNEKAPGGKTLAAMLRTLWRGHGSRHGSADYKDATLEEARAALILASTLVQWFTTGVVIKADD</sequence>